<feature type="active site" description="Proton acceptor" evidence="7">
    <location>
        <position position="70"/>
    </location>
</feature>
<name>A0ABX0A0X1_9BACI</name>
<keyword evidence="6 7" id="KW-0546">Nucleotide metabolism</keyword>
<evidence type="ECO:0000256" key="4">
    <source>
        <dbReference type="ARBA" id="ARBA00022801"/>
    </source>
</evidence>
<feature type="binding site" evidence="7">
    <location>
        <begin position="153"/>
        <end position="156"/>
    </location>
    <ligand>
        <name>substrate</name>
    </ligand>
</feature>
<comment type="catalytic activity">
    <reaction evidence="7">
        <text>XTP + H2O = XMP + diphosphate + H(+)</text>
        <dbReference type="Rhea" id="RHEA:28610"/>
        <dbReference type="ChEBI" id="CHEBI:15377"/>
        <dbReference type="ChEBI" id="CHEBI:15378"/>
        <dbReference type="ChEBI" id="CHEBI:33019"/>
        <dbReference type="ChEBI" id="CHEBI:57464"/>
        <dbReference type="ChEBI" id="CHEBI:61314"/>
        <dbReference type="EC" id="3.6.1.66"/>
    </reaction>
</comment>
<dbReference type="InterPro" id="IPR020922">
    <property type="entry name" value="dITP/XTP_pyrophosphatase"/>
</dbReference>
<keyword evidence="4 7" id="KW-0378">Hydrolase</keyword>
<accession>A0ABX0A0X1</accession>
<dbReference type="Pfam" id="PF01725">
    <property type="entry name" value="Ham1p_like"/>
    <property type="match status" value="1"/>
</dbReference>
<feature type="binding site" evidence="7">
    <location>
        <begin position="181"/>
        <end position="182"/>
    </location>
    <ligand>
        <name>substrate</name>
    </ligand>
</feature>
<evidence type="ECO:0000256" key="1">
    <source>
        <dbReference type="ARBA" id="ARBA00008023"/>
    </source>
</evidence>
<evidence type="ECO:0000256" key="2">
    <source>
        <dbReference type="ARBA" id="ARBA00022723"/>
    </source>
</evidence>
<comment type="catalytic activity">
    <reaction evidence="7">
        <text>ITP + H2O = IMP + diphosphate + H(+)</text>
        <dbReference type="Rhea" id="RHEA:29399"/>
        <dbReference type="ChEBI" id="CHEBI:15377"/>
        <dbReference type="ChEBI" id="CHEBI:15378"/>
        <dbReference type="ChEBI" id="CHEBI:33019"/>
        <dbReference type="ChEBI" id="CHEBI:58053"/>
        <dbReference type="ChEBI" id="CHEBI:61402"/>
        <dbReference type="EC" id="3.6.1.66"/>
    </reaction>
</comment>
<dbReference type="NCBIfam" id="TIGR00042">
    <property type="entry name" value="RdgB/HAM1 family non-canonical purine NTP pyrophosphatase"/>
    <property type="match status" value="1"/>
</dbReference>
<comment type="catalytic activity">
    <reaction evidence="7">
        <text>dITP + H2O = dIMP + diphosphate + H(+)</text>
        <dbReference type="Rhea" id="RHEA:28342"/>
        <dbReference type="ChEBI" id="CHEBI:15377"/>
        <dbReference type="ChEBI" id="CHEBI:15378"/>
        <dbReference type="ChEBI" id="CHEBI:33019"/>
        <dbReference type="ChEBI" id="CHEBI:61194"/>
        <dbReference type="ChEBI" id="CHEBI:61382"/>
        <dbReference type="EC" id="3.6.1.66"/>
    </reaction>
</comment>
<comment type="caution">
    <text evidence="9">The sequence shown here is derived from an EMBL/GenBank/DDBJ whole genome shotgun (WGS) entry which is preliminary data.</text>
</comment>
<feature type="binding site" evidence="7">
    <location>
        <position position="176"/>
    </location>
    <ligand>
        <name>substrate</name>
    </ligand>
</feature>
<dbReference type="RefSeq" id="WP_161919894.1">
    <property type="nucleotide sequence ID" value="NZ_JAACYS010000013.1"/>
</dbReference>
<protein>
    <recommendedName>
        <fullName evidence="7">dITP/XTP pyrophosphatase</fullName>
        <ecNumber evidence="7">3.6.1.66</ecNumber>
    </recommendedName>
    <alternativeName>
        <fullName evidence="7">Non-canonical purine NTP pyrophosphatase</fullName>
    </alternativeName>
    <alternativeName>
        <fullName evidence="7">Non-standard purine NTP pyrophosphatase</fullName>
    </alternativeName>
    <alternativeName>
        <fullName evidence="7">Nucleoside-triphosphate diphosphatase</fullName>
    </alternativeName>
    <alternativeName>
        <fullName evidence="7">Nucleoside-triphosphate pyrophosphatase</fullName>
        <shortName evidence="7">NTPase</shortName>
    </alternativeName>
</protein>
<proteinExistence type="inferred from homology"/>
<dbReference type="PANTHER" id="PTHR11067">
    <property type="entry name" value="INOSINE TRIPHOSPHATE PYROPHOSPHATASE/HAM1 PROTEIN"/>
    <property type="match status" value="1"/>
</dbReference>
<dbReference type="EC" id="3.6.1.66" evidence="7"/>
<comment type="function">
    <text evidence="7">Pyrophosphatase that catalyzes the hydrolysis of nucleoside triphosphates to their monophosphate derivatives, with a high preference for the non-canonical purine nucleotides XTP (xanthosine triphosphate), dITP (deoxyinosine triphosphate) and ITP. Seems to function as a house-cleaning enzyme that removes non-canonical purine nucleotides from the nucleotide pool, thus preventing their incorporation into DNA/RNA and avoiding chromosomal lesions.</text>
</comment>
<feature type="binding site" evidence="7">
    <location>
        <position position="70"/>
    </location>
    <ligand>
        <name>Mg(2+)</name>
        <dbReference type="ChEBI" id="CHEBI:18420"/>
    </ligand>
</feature>
<feature type="binding site" evidence="7">
    <location>
        <position position="71"/>
    </location>
    <ligand>
        <name>substrate</name>
    </ligand>
</feature>
<feature type="binding site" evidence="7">
    <location>
        <position position="41"/>
    </location>
    <ligand>
        <name>Mg(2+)</name>
        <dbReference type="ChEBI" id="CHEBI:18420"/>
    </ligand>
</feature>
<evidence type="ECO:0000256" key="8">
    <source>
        <dbReference type="RuleBase" id="RU003781"/>
    </source>
</evidence>
<keyword evidence="10" id="KW-1185">Reference proteome</keyword>
<reference evidence="9 10" key="1">
    <citation type="submission" date="2020-01" db="EMBL/GenBank/DDBJ databases">
        <title>A novel Bacillus sp. from Pasinler.</title>
        <authorList>
            <person name="Adiguzel A."/>
            <person name="Ay H."/>
            <person name="Baltaci M.O."/>
        </authorList>
    </citation>
    <scope>NUCLEOTIDE SEQUENCE [LARGE SCALE GENOMIC DNA]</scope>
    <source>
        <strain evidence="9 10">P1</strain>
    </source>
</reference>
<evidence type="ECO:0000256" key="3">
    <source>
        <dbReference type="ARBA" id="ARBA00022741"/>
    </source>
</evidence>
<dbReference type="InterPro" id="IPR029001">
    <property type="entry name" value="ITPase-like_fam"/>
</dbReference>
<dbReference type="EMBL" id="JAACYS010000013">
    <property type="protein sequence ID" value="NCU17058.1"/>
    <property type="molecule type" value="Genomic_DNA"/>
</dbReference>
<comment type="cofactor">
    <cofactor evidence="7">
        <name>Mg(2+)</name>
        <dbReference type="ChEBI" id="CHEBI:18420"/>
    </cofactor>
    <text evidence="7">Binds 1 Mg(2+) ion per subunit.</text>
</comment>
<dbReference type="CDD" id="cd00515">
    <property type="entry name" value="HAM1"/>
    <property type="match status" value="1"/>
</dbReference>
<evidence type="ECO:0000313" key="9">
    <source>
        <dbReference type="EMBL" id="NCU17058.1"/>
    </source>
</evidence>
<dbReference type="GO" id="GO:0036220">
    <property type="term" value="F:ITP diphosphatase activity"/>
    <property type="evidence" value="ECO:0007669"/>
    <property type="project" value="UniProtKB-EC"/>
</dbReference>
<dbReference type="HAMAP" id="MF_01405">
    <property type="entry name" value="Non_canon_purine_NTPase"/>
    <property type="match status" value="1"/>
</dbReference>
<dbReference type="Proteomes" id="UP000743899">
    <property type="component" value="Unassembled WGS sequence"/>
</dbReference>
<keyword evidence="3 7" id="KW-0547">Nucleotide-binding</keyword>
<keyword evidence="2 7" id="KW-0479">Metal-binding</keyword>
<evidence type="ECO:0000256" key="7">
    <source>
        <dbReference type="HAMAP-Rule" id="MF_01405"/>
    </source>
</evidence>
<dbReference type="NCBIfam" id="NF011397">
    <property type="entry name" value="PRK14822.1"/>
    <property type="match status" value="1"/>
</dbReference>
<dbReference type="PANTHER" id="PTHR11067:SF9">
    <property type="entry name" value="INOSINE TRIPHOSPHATE PYROPHOSPHATASE"/>
    <property type="match status" value="1"/>
</dbReference>
<dbReference type="InterPro" id="IPR002637">
    <property type="entry name" value="RdgB/HAM1"/>
</dbReference>
<dbReference type="SUPFAM" id="SSF52972">
    <property type="entry name" value="ITPase-like"/>
    <property type="match status" value="1"/>
</dbReference>
<organism evidence="9 10">
    <name type="scientific">Pallidibacillus pasinlerensis</name>
    <dbReference type="NCBI Taxonomy" id="2703818"/>
    <lineage>
        <taxon>Bacteria</taxon>
        <taxon>Bacillati</taxon>
        <taxon>Bacillota</taxon>
        <taxon>Bacilli</taxon>
        <taxon>Bacillales</taxon>
        <taxon>Bacillaceae</taxon>
        <taxon>Pallidibacillus</taxon>
    </lineage>
</organism>
<sequence>MKEIIVATKNKGKTKEFAEMFQPLGFTVKTLLDFPDAPDIEETGETFAENAVLKAKGISEYFNKIVIADDSGLCVDALDGKPGVYSARYAGEAKDDEANLQKVLQELKGVPYEERTAHFHCTLALVIPGKEPVIVEGKVEGYIIDEKRGENGFGYDPIFYVPEYGKTTAEMSSDEKNKISHRGRALEKLNEWVKHAIETGELSL</sequence>
<feature type="binding site" evidence="7">
    <location>
        <begin position="8"/>
        <end position="13"/>
    </location>
    <ligand>
        <name>substrate</name>
    </ligand>
</feature>
<comment type="subunit">
    <text evidence="7">Homodimer.</text>
</comment>
<evidence type="ECO:0000313" key="10">
    <source>
        <dbReference type="Proteomes" id="UP000743899"/>
    </source>
</evidence>
<gene>
    <name evidence="9" type="ORF">GW534_04625</name>
</gene>
<keyword evidence="5 7" id="KW-0460">Magnesium</keyword>
<evidence type="ECO:0000256" key="6">
    <source>
        <dbReference type="ARBA" id="ARBA00023080"/>
    </source>
</evidence>
<comment type="similarity">
    <text evidence="1 7 8">Belongs to the HAM1 NTPase family.</text>
</comment>
<dbReference type="Gene3D" id="3.90.950.10">
    <property type="match status" value="1"/>
</dbReference>
<evidence type="ECO:0000256" key="5">
    <source>
        <dbReference type="ARBA" id="ARBA00022842"/>
    </source>
</evidence>